<keyword evidence="2" id="KW-1185">Reference proteome</keyword>
<reference evidence="1" key="1">
    <citation type="submission" date="2022-11" db="EMBL/GenBank/DDBJ databases">
        <title>Draft genome sequence of Hoeflea poritis E7-10 and Hoeflea prorocentri PM5-8, separated from scleractinian coral Porites lutea and marine dinoflagellate.</title>
        <authorList>
            <person name="Zhang G."/>
            <person name="Wei Q."/>
            <person name="Cai L."/>
        </authorList>
    </citation>
    <scope>NUCLEOTIDE SEQUENCE</scope>
    <source>
        <strain evidence="1">PM5-8</strain>
    </source>
</reference>
<evidence type="ECO:0000313" key="2">
    <source>
        <dbReference type="Proteomes" id="UP001151234"/>
    </source>
</evidence>
<dbReference type="RefSeq" id="WP_267990225.1">
    <property type="nucleotide sequence ID" value="NZ_JAPJZI010000001.1"/>
</dbReference>
<evidence type="ECO:0000313" key="1">
    <source>
        <dbReference type="EMBL" id="MDA5398821.1"/>
    </source>
</evidence>
<dbReference type="EMBL" id="JAPJZI010000001">
    <property type="protein sequence ID" value="MDA5398821.1"/>
    <property type="molecule type" value="Genomic_DNA"/>
</dbReference>
<dbReference type="Proteomes" id="UP001151234">
    <property type="component" value="Unassembled WGS sequence"/>
</dbReference>
<comment type="caution">
    <text evidence="1">The sequence shown here is derived from an EMBL/GenBank/DDBJ whole genome shotgun (WGS) entry which is preliminary data.</text>
</comment>
<gene>
    <name evidence="1" type="ORF">OQ273_09595</name>
</gene>
<protein>
    <submittedName>
        <fullName evidence="1">Uncharacterized protein</fullName>
    </submittedName>
</protein>
<accession>A0A9X3UL81</accession>
<dbReference type="AlphaFoldDB" id="A0A9X3UL81"/>
<proteinExistence type="predicted"/>
<organism evidence="1 2">
    <name type="scientific">Hoeflea prorocentri</name>
    <dbReference type="NCBI Taxonomy" id="1922333"/>
    <lineage>
        <taxon>Bacteria</taxon>
        <taxon>Pseudomonadati</taxon>
        <taxon>Pseudomonadota</taxon>
        <taxon>Alphaproteobacteria</taxon>
        <taxon>Hyphomicrobiales</taxon>
        <taxon>Rhizobiaceae</taxon>
        <taxon>Hoeflea</taxon>
    </lineage>
</organism>
<sequence>MSEDEDFVPPEPFPWELEFWDMARAFRERAEREGKPENTYPEIDPDKKLTVADVFAYIRACEAHPEVWNAYVFLKERRQLYHTDEDYVRPTEEESWNNHLTLRFRRWYGIKHHPGYNAEDLIVGGIIVTWVIDGELDGLYGDAARAEILKLGKDKGITE</sequence>
<name>A0A9X3UL81_9HYPH</name>